<dbReference type="FunFam" id="1.50.10.130:FF:000001">
    <property type="entry name" value="Isoprene synthase, chloroplastic"/>
    <property type="match status" value="1"/>
</dbReference>
<evidence type="ECO:0000256" key="1">
    <source>
        <dbReference type="ARBA" id="ARBA00001946"/>
    </source>
</evidence>
<keyword evidence="8" id="KW-1185">Reference proteome</keyword>
<dbReference type="GO" id="GO:0010333">
    <property type="term" value="F:terpene synthase activity"/>
    <property type="evidence" value="ECO:0007669"/>
    <property type="project" value="InterPro"/>
</dbReference>
<dbReference type="CDD" id="cd00684">
    <property type="entry name" value="Terpene_cyclase_plant_C1"/>
    <property type="match status" value="1"/>
</dbReference>
<dbReference type="InterPro" id="IPR050148">
    <property type="entry name" value="Terpene_synthase-like"/>
</dbReference>
<feature type="domain" description="Terpene synthase N-terminal" evidence="5">
    <location>
        <begin position="42"/>
        <end position="225"/>
    </location>
</feature>
<dbReference type="PANTHER" id="PTHR31225:SF251">
    <property type="entry name" value="(-)-GERMACRENE D SYNTHASE-LIKE ISOFORM X2"/>
    <property type="match status" value="1"/>
</dbReference>
<comment type="cofactor">
    <cofactor evidence="1">
        <name>Mg(2+)</name>
        <dbReference type="ChEBI" id="CHEBI:18420"/>
    </cofactor>
</comment>
<gene>
    <name evidence="7" type="ORF">WN944_001961</name>
</gene>
<dbReference type="InterPro" id="IPR036965">
    <property type="entry name" value="Terpene_synth_N_sf"/>
</dbReference>
<reference evidence="7 8" key="1">
    <citation type="submission" date="2024-05" db="EMBL/GenBank/DDBJ databases">
        <title>Haplotype-resolved chromosome-level genome assembly of Huyou (Citrus changshanensis).</title>
        <authorList>
            <person name="Miao C."/>
            <person name="Chen W."/>
            <person name="Wu Y."/>
            <person name="Wang L."/>
            <person name="Zhao S."/>
            <person name="Grierson D."/>
            <person name="Xu C."/>
            <person name="Chen K."/>
        </authorList>
    </citation>
    <scope>NUCLEOTIDE SEQUENCE [LARGE SCALE GENOMIC DNA]</scope>
    <source>
        <strain evidence="7">01-14</strain>
        <tissue evidence="7">Leaf</tissue>
    </source>
</reference>
<feature type="domain" description="Terpene synthase metal-binding" evidence="6">
    <location>
        <begin position="283"/>
        <end position="522"/>
    </location>
</feature>
<dbReference type="FunFam" id="1.10.600.10:FF:000007">
    <property type="entry name" value="Isoprene synthase, chloroplastic"/>
    <property type="match status" value="1"/>
</dbReference>
<dbReference type="InterPro" id="IPR044814">
    <property type="entry name" value="Terpene_cyclase_plant_C1"/>
</dbReference>
<dbReference type="InterPro" id="IPR005630">
    <property type="entry name" value="Terpene_synthase_metal-bd"/>
</dbReference>
<dbReference type="SFLD" id="SFLDG01014">
    <property type="entry name" value="Terpene_Cyclase_Like_1_N-term"/>
    <property type="match status" value="1"/>
</dbReference>
<dbReference type="Gene3D" id="1.50.10.130">
    <property type="entry name" value="Terpene synthase, N-terminal domain"/>
    <property type="match status" value="1"/>
</dbReference>
<proteinExistence type="predicted"/>
<dbReference type="InterPro" id="IPR034741">
    <property type="entry name" value="Terpene_cyclase-like_1_C"/>
</dbReference>
<sequence>MGMEGVVNFHNPFKLAFWFWHGTEESTKADVNRRSSNYHPSIWGDHFINVSSNEKYTNTEVEKRFETLKAEIEKLLVSNNTAWKTLEETVAIVNQLQRLGVAYHFENEIKEALQTIYDSHINGNCDVNYDHNNDLYIVALRFRLLRQHGYKVSADIFKKFRDEKGEFKAMLTNDAKGLLCLYEASYLRVQGENILEEACEFSRKHLKSLLSHLSTPLADQVEHSLEIPLHRGMPRLEARQYISIYEADNSTRNELILELAKLDFNLLQALHRIELSEISRWWKDIDFATKLPFARDRLVECYFWILGVYFEPKYSTTRKFMTKIIAIASVIDDIYDVYGTLEELKLFTHAIERWEVVAANKLPKYMQVCYFALLDVVKEMEDKLVNKEPLCCMYYAKEAIKGLVRAYFVEAKWFHAKYVPTFEECVENSTMSSGYPMLAVEALVGLEDMAITKRALDWAISVPKIIRSSSLIARLDDDVHTYKVEQERGDAPSSVECYVQQYGVSEEEACNKIKEMVEIEWMNINEEIQDPNHPPLQWLLPSLNLARMMVVLYQNGDGYTNSTGKTKDRIASLLVDPLPM</sequence>
<keyword evidence="2" id="KW-0479">Metal-binding</keyword>
<dbReference type="GO" id="GO:0000287">
    <property type="term" value="F:magnesium ion binding"/>
    <property type="evidence" value="ECO:0007669"/>
    <property type="project" value="InterPro"/>
</dbReference>
<evidence type="ECO:0000259" key="6">
    <source>
        <dbReference type="Pfam" id="PF03936"/>
    </source>
</evidence>
<dbReference type="SFLD" id="SFLDG01019">
    <property type="entry name" value="Terpene_Cyclase_Like_1_C_Termi"/>
    <property type="match status" value="1"/>
</dbReference>
<accession>A0AAP0MFN7</accession>
<organism evidence="7 8">
    <name type="scientific">Citrus x changshan-huyou</name>
    <dbReference type="NCBI Taxonomy" id="2935761"/>
    <lineage>
        <taxon>Eukaryota</taxon>
        <taxon>Viridiplantae</taxon>
        <taxon>Streptophyta</taxon>
        <taxon>Embryophyta</taxon>
        <taxon>Tracheophyta</taxon>
        <taxon>Spermatophyta</taxon>
        <taxon>Magnoliopsida</taxon>
        <taxon>eudicotyledons</taxon>
        <taxon>Gunneridae</taxon>
        <taxon>Pentapetalae</taxon>
        <taxon>rosids</taxon>
        <taxon>malvids</taxon>
        <taxon>Sapindales</taxon>
        <taxon>Rutaceae</taxon>
        <taxon>Aurantioideae</taxon>
        <taxon>Citrus</taxon>
    </lineage>
</organism>
<dbReference type="AlphaFoldDB" id="A0AAP0MFN7"/>
<keyword evidence="3" id="KW-0460">Magnesium</keyword>
<dbReference type="InterPro" id="IPR008949">
    <property type="entry name" value="Isoprenoid_synthase_dom_sf"/>
</dbReference>
<dbReference type="GO" id="GO:0016102">
    <property type="term" value="P:diterpenoid biosynthetic process"/>
    <property type="evidence" value="ECO:0007669"/>
    <property type="project" value="InterPro"/>
</dbReference>
<dbReference type="SUPFAM" id="SSF48239">
    <property type="entry name" value="Terpenoid cyclases/Protein prenyltransferases"/>
    <property type="match status" value="1"/>
</dbReference>
<evidence type="ECO:0000259" key="5">
    <source>
        <dbReference type="Pfam" id="PF01397"/>
    </source>
</evidence>
<comment type="caution">
    <text evidence="7">The sequence shown here is derived from an EMBL/GenBank/DDBJ whole genome shotgun (WGS) entry which is preliminary data.</text>
</comment>
<dbReference type="SUPFAM" id="SSF48576">
    <property type="entry name" value="Terpenoid synthases"/>
    <property type="match status" value="1"/>
</dbReference>
<keyword evidence="4" id="KW-0456">Lyase</keyword>
<dbReference type="Pfam" id="PF01397">
    <property type="entry name" value="Terpene_synth"/>
    <property type="match status" value="1"/>
</dbReference>
<evidence type="ECO:0000313" key="8">
    <source>
        <dbReference type="Proteomes" id="UP001428341"/>
    </source>
</evidence>
<dbReference type="InterPro" id="IPR008930">
    <property type="entry name" value="Terpenoid_cyclase/PrenylTrfase"/>
</dbReference>
<protein>
    <submittedName>
        <fullName evidence="7">Uncharacterized protein</fullName>
    </submittedName>
</protein>
<name>A0AAP0MFN7_9ROSI</name>
<evidence type="ECO:0000313" key="7">
    <source>
        <dbReference type="EMBL" id="KAK9209594.1"/>
    </source>
</evidence>
<dbReference type="PANTHER" id="PTHR31225">
    <property type="entry name" value="OS04G0344100 PROTEIN-RELATED"/>
    <property type="match status" value="1"/>
</dbReference>
<evidence type="ECO:0000256" key="3">
    <source>
        <dbReference type="ARBA" id="ARBA00022842"/>
    </source>
</evidence>
<evidence type="ECO:0000256" key="4">
    <source>
        <dbReference type="ARBA" id="ARBA00023239"/>
    </source>
</evidence>
<dbReference type="Pfam" id="PF03936">
    <property type="entry name" value="Terpene_synth_C"/>
    <property type="match status" value="1"/>
</dbReference>
<dbReference type="EMBL" id="JBCGBO010000004">
    <property type="protein sequence ID" value="KAK9209594.1"/>
    <property type="molecule type" value="Genomic_DNA"/>
</dbReference>
<dbReference type="SFLD" id="SFLDS00005">
    <property type="entry name" value="Isoprenoid_Synthase_Type_I"/>
    <property type="match status" value="1"/>
</dbReference>
<dbReference type="Gene3D" id="1.10.600.10">
    <property type="entry name" value="Farnesyl Diphosphate Synthase"/>
    <property type="match status" value="1"/>
</dbReference>
<dbReference type="InterPro" id="IPR001906">
    <property type="entry name" value="Terpene_synth_N"/>
</dbReference>
<dbReference type="Proteomes" id="UP001428341">
    <property type="component" value="Unassembled WGS sequence"/>
</dbReference>
<evidence type="ECO:0000256" key="2">
    <source>
        <dbReference type="ARBA" id="ARBA00022723"/>
    </source>
</evidence>